<dbReference type="PANTHER" id="PTHR43434">
    <property type="entry name" value="PHOSPHOGLYCOLATE PHOSPHATASE"/>
    <property type="match status" value="1"/>
</dbReference>
<protein>
    <submittedName>
        <fullName evidence="1">HAD family hydrolase</fullName>
        <ecNumber evidence="1">3.-.-.-</ecNumber>
    </submittedName>
</protein>
<dbReference type="GO" id="GO:0016787">
    <property type="term" value="F:hydrolase activity"/>
    <property type="evidence" value="ECO:0007669"/>
    <property type="project" value="UniProtKB-KW"/>
</dbReference>
<dbReference type="SFLD" id="SFLDS00003">
    <property type="entry name" value="Haloacid_Dehalogenase"/>
    <property type="match status" value="1"/>
</dbReference>
<dbReference type="InterPro" id="IPR023214">
    <property type="entry name" value="HAD_sf"/>
</dbReference>
<dbReference type="Gene3D" id="1.10.150.240">
    <property type="entry name" value="Putative phosphatase, domain 2"/>
    <property type="match status" value="1"/>
</dbReference>
<gene>
    <name evidence="1" type="ORF">ACFOZ4_10820</name>
</gene>
<dbReference type="SUPFAM" id="SSF56784">
    <property type="entry name" value="HAD-like"/>
    <property type="match status" value="1"/>
</dbReference>
<dbReference type="Proteomes" id="UP001595816">
    <property type="component" value="Unassembled WGS sequence"/>
</dbReference>
<name>A0ABV8LLE6_9ACTN</name>
<dbReference type="EC" id="3.-.-.-" evidence="1"/>
<organism evidence="1 2">
    <name type="scientific">Hamadaea flava</name>
    <dbReference type="NCBI Taxonomy" id="1742688"/>
    <lineage>
        <taxon>Bacteria</taxon>
        <taxon>Bacillati</taxon>
        <taxon>Actinomycetota</taxon>
        <taxon>Actinomycetes</taxon>
        <taxon>Micromonosporales</taxon>
        <taxon>Micromonosporaceae</taxon>
        <taxon>Hamadaea</taxon>
    </lineage>
</organism>
<dbReference type="PANTHER" id="PTHR43434:SF1">
    <property type="entry name" value="PHOSPHOGLYCOLATE PHOSPHATASE"/>
    <property type="match status" value="1"/>
</dbReference>
<dbReference type="InterPro" id="IPR023198">
    <property type="entry name" value="PGP-like_dom2"/>
</dbReference>
<accession>A0ABV8LLE6</accession>
<keyword evidence="2" id="KW-1185">Reference proteome</keyword>
<dbReference type="InterPro" id="IPR050155">
    <property type="entry name" value="HAD-like_hydrolase_sf"/>
</dbReference>
<dbReference type="SFLD" id="SFLDG01129">
    <property type="entry name" value="C1.5:_HAD__Beta-PGM__Phosphata"/>
    <property type="match status" value="1"/>
</dbReference>
<sequence length="285" mass="30914">MPVVEPRISAGLRTDTHPSDVADTFPVRAPTRPALFRGLASIRLVVLDVDDTIVLNEAVSFEIENGALDLVGRLPMSRATHRATWGMPLLEAMEYRSPGVDPEAFGIAFREVFFRYHAAGLVDVVPQQNLVAIDVLRGEGRQVMILTSRSAIEVEHLIVESAPLASRISATYHLDRTRHAKPDPRVFDELLADTGIDPADCLYVGDTPGDAAAANGAGIPFVACLESELRSREQFDGHQVAAYLATFPDIVGAVLRLERGRRAARRPADNGSVISNRVARSASAM</sequence>
<proteinExistence type="predicted"/>
<keyword evidence="1" id="KW-0378">Hydrolase</keyword>
<dbReference type="InterPro" id="IPR036412">
    <property type="entry name" value="HAD-like_sf"/>
</dbReference>
<dbReference type="Gene3D" id="3.40.50.1000">
    <property type="entry name" value="HAD superfamily/HAD-like"/>
    <property type="match status" value="1"/>
</dbReference>
<evidence type="ECO:0000313" key="1">
    <source>
        <dbReference type="EMBL" id="MFC4131094.1"/>
    </source>
</evidence>
<dbReference type="InterPro" id="IPR041492">
    <property type="entry name" value="HAD_2"/>
</dbReference>
<reference evidence="2" key="1">
    <citation type="journal article" date="2019" name="Int. J. Syst. Evol. Microbiol.">
        <title>The Global Catalogue of Microorganisms (GCM) 10K type strain sequencing project: providing services to taxonomists for standard genome sequencing and annotation.</title>
        <authorList>
            <consortium name="The Broad Institute Genomics Platform"/>
            <consortium name="The Broad Institute Genome Sequencing Center for Infectious Disease"/>
            <person name="Wu L."/>
            <person name="Ma J."/>
        </authorList>
    </citation>
    <scope>NUCLEOTIDE SEQUENCE [LARGE SCALE GENOMIC DNA]</scope>
    <source>
        <strain evidence="2">CGMCC 4.7289</strain>
    </source>
</reference>
<evidence type="ECO:0000313" key="2">
    <source>
        <dbReference type="Proteomes" id="UP001595816"/>
    </source>
</evidence>
<dbReference type="Pfam" id="PF13419">
    <property type="entry name" value="HAD_2"/>
    <property type="match status" value="1"/>
</dbReference>
<comment type="caution">
    <text evidence="1">The sequence shown here is derived from an EMBL/GenBank/DDBJ whole genome shotgun (WGS) entry which is preliminary data.</text>
</comment>
<dbReference type="EMBL" id="JBHSAY010000006">
    <property type="protein sequence ID" value="MFC4131094.1"/>
    <property type="molecule type" value="Genomic_DNA"/>
</dbReference>
<dbReference type="RefSeq" id="WP_382189494.1">
    <property type="nucleotide sequence ID" value="NZ_JBHSAY010000006.1"/>
</dbReference>